<evidence type="ECO:0000256" key="8">
    <source>
        <dbReference type="ARBA" id="ARBA00022741"/>
    </source>
</evidence>
<keyword evidence="14" id="KW-0175">Coiled coil</keyword>
<dbReference type="eggNOG" id="COG5002">
    <property type="taxonomic scope" value="Bacteria"/>
</dbReference>
<reference evidence="18 19" key="1">
    <citation type="submission" date="2010-08" db="EMBL/GenBank/DDBJ databases">
        <authorList>
            <consortium name="US DOE Joint Genome Institute (JGI-PGF)"/>
            <person name="Lucas S."/>
            <person name="Copeland A."/>
            <person name="Lapidus A."/>
            <person name="Cheng J.-F."/>
            <person name="Bruce D."/>
            <person name="Goodwin L."/>
            <person name="Pitluck S."/>
            <person name="Land M.L."/>
            <person name="Hauser L."/>
            <person name="Chang Y.-J."/>
            <person name="Anderson I.J."/>
            <person name="Johnson E."/>
            <person name="Mulhopadhyay B."/>
            <person name="Kyrpides N."/>
            <person name="Woyke T.J."/>
        </authorList>
    </citation>
    <scope>NUCLEOTIDE SEQUENCE [LARGE SCALE GENOMIC DNA]</scope>
    <source>
        <strain evidence="18 19">6</strain>
    </source>
</reference>
<dbReference type="InterPro" id="IPR036097">
    <property type="entry name" value="HisK_dim/P_sf"/>
</dbReference>
<dbReference type="SUPFAM" id="SSF158472">
    <property type="entry name" value="HAMP domain-like"/>
    <property type="match status" value="1"/>
</dbReference>
<feature type="coiled-coil region" evidence="14">
    <location>
        <begin position="229"/>
        <end position="259"/>
    </location>
</feature>
<evidence type="ECO:0000256" key="4">
    <source>
        <dbReference type="ARBA" id="ARBA00022475"/>
    </source>
</evidence>
<feature type="transmembrane region" description="Helical" evidence="15">
    <location>
        <begin position="162"/>
        <end position="183"/>
    </location>
</feature>
<dbReference type="PANTHER" id="PTHR45528">
    <property type="entry name" value="SENSOR HISTIDINE KINASE CPXA"/>
    <property type="match status" value="1"/>
</dbReference>
<dbReference type="SMART" id="SM00388">
    <property type="entry name" value="HisKA"/>
    <property type="match status" value="1"/>
</dbReference>
<evidence type="ECO:0000259" key="17">
    <source>
        <dbReference type="PROSITE" id="PS50885"/>
    </source>
</evidence>
<sequence>MKTTIQKKVTLSFVAVIVVCLAVIGLVEAFFTEDIYDREKQKVIIESWSMMEKCGGTADDAFKKYCQVNALTYSVTDQNLVSTESNAENGKDMARRLFGNVLGMEDEQTRIIEETKNYRLIRIRDRFSDLEYLELWGRFDDGSYYIVSTPMQSIADAARISLHFYAVIGIAAVLISALVIMLITRKLVRPIQELTVLSQRMADLDFGTRYTSGGTDEIGELGRNFNVMSDKLQQAVGELKSANVRLEKDIAEKEELDKKRQEFIGNVSHELKTPIALIQGYAEGLRENVNDDPESRDFYCDVIIDEATKMNKMVRQLLTLNHLESGGDLITMERFDLTELIRGVLQHEQLEIENKAVKVIFDVQEPIYVWGEEFKIEEVVTNYVTNALHHVDEKKVVEIKCEEKDGIVTTTVFNTGKPIPEDSLDRIWEKFYKVDKAHTRAYGGSGIGLSIVHAIMDQHQQSCSVRNYEDGVAFSFTLESKTGL</sequence>
<evidence type="ECO:0000313" key="18">
    <source>
        <dbReference type="EMBL" id="EIM56324.1"/>
    </source>
</evidence>
<dbReference type="PRINTS" id="PR00344">
    <property type="entry name" value="BCTRLSENSOR"/>
</dbReference>
<evidence type="ECO:0000256" key="1">
    <source>
        <dbReference type="ARBA" id="ARBA00000085"/>
    </source>
</evidence>
<evidence type="ECO:0000256" key="7">
    <source>
        <dbReference type="ARBA" id="ARBA00022692"/>
    </source>
</evidence>
<dbReference type="Proteomes" id="UP000005753">
    <property type="component" value="Chromosome"/>
</dbReference>
<dbReference type="InterPro" id="IPR050398">
    <property type="entry name" value="HssS/ArlS-like"/>
</dbReference>
<evidence type="ECO:0000256" key="10">
    <source>
        <dbReference type="ARBA" id="ARBA00022840"/>
    </source>
</evidence>
<dbReference type="HOGENOM" id="CLU_000445_89_6_9"/>
<dbReference type="EC" id="2.7.13.3" evidence="3"/>
<dbReference type="PROSITE" id="PS50109">
    <property type="entry name" value="HIS_KIN"/>
    <property type="match status" value="1"/>
</dbReference>
<dbReference type="PROSITE" id="PS50885">
    <property type="entry name" value="HAMP"/>
    <property type="match status" value="1"/>
</dbReference>
<evidence type="ECO:0000256" key="3">
    <source>
        <dbReference type="ARBA" id="ARBA00012438"/>
    </source>
</evidence>
<name>I5ARA1_EUBC6</name>
<evidence type="ECO:0000256" key="12">
    <source>
        <dbReference type="ARBA" id="ARBA00023012"/>
    </source>
</evidence>
<dbReference type="CDD" id="cd00082">
    <property type="entry name" value="HisKA"/>
    <property type="match status" value="1"/>
</dbReference>
<dbReference type="Gene3D" id="6.10.340.10">
    <property type="match status" value="1"/>
</dbReference>
<keyword evidence="11 15" id="KW-1133">Transmembrane helix</keyword>
<keyword evidence="8" id="KW-0547">Nucleotide-binding</keyword>
<keyword evidence="19" id="KW-1185">Reference proteome</keyword>
<keyword evidence="7 15" id="KW-0812">Transmembrane</keyword>
<gene>
    <name evidence="18" type="ORF">EubceDRAFT1_0474</name>
</gene>
<dbReference type="SMART" id="SM00304">
    <property type="entry name" value="HAMP"/>
    <property type="match status" value="1"/>
</dbReference>
<dbReference type="OrthoDB" id="9762826at2"/>
<evidence type="ECO:0000256" key="14">
    <source>
        <dbReference type="SAM" id="Coils"/>
    </source>
</evidence>
<dbReference type="InterPro" id="IPR003661">
    <property type="entry name" value="HisK_dim/P_dom"/>
</dbReference>
<comment type="subcellular location">
    <subcellularLocation>
        <location evidence="2">Cell membrane</location>
        <topology evidence="2">Multi-pass membrane protein</topology>
    </subcellularLocation>
</comment>
<comment type="catalytic activity">
    <reaction evidence="1">
        <text>ATP + protein L-histidine = ADP + protein N-phospho-L-histidine.</text>
        <dbReference type="EC" id="2.7.13.3"/>
    </reaction>
</comment>
<keyword evidence="12" id="KW-0902">Two-component regulatory system</keyword>
<dbReference type="InterPro" id="IPR005467">
    <property type="entry name" value="His_kinase_dom"/>
</dbReference>
<keyword evidence="4" id="KW-1003">Cell membrane</keyword>
<dbReference type="Pfam" id="PF00672">
    <property type="entry name" value="HAMP"/>
    <property type="match status" value="1"/>
</dbReference>
<keyword evidence="5" id="KW-0597">Phosphoprotein</keyword>
<dbReference type="STRING" id="633697.EubceDRAFT1_0474"/>
<keyword evidence="9 18" id="KW-0418">Kinase</keyword>
<feature type="domain" description="HAMP" evidence="17">
    <location>
        <begin position="185"/>
        <end position="237"/>
    </location>
</feature>
<dbReference type="Gene3D" id="1.10.287.130">
    <property type="match status" value="1"/>
</dbReference>
<dbReference type="Gene3D" id="3.30.565.10">
    <property type="entry name" value="Histidine kinase-like ATPase, C-terminal domain"/>
    <property type="match status" value="1"/>
</dbReference>
<evidence type="ECO:0000256" key="9">
    <source>
        <dbReference type="ARBA" id="ARBA00022777"/>
    </source>
</evidence>
<dbReference type="PANTHER" id="PTHR45528:SF1">
    <property type="entry name" value="SENSOR HISTIDINE KINASE CPXA"/>
    <property type="match status" value="1"/>
</dbReference>
<keyword evidence="13 15" id="KW-0472">Membrane</keyword>
<evidence type="ECO:0000256" key="11">
    <source>
        <dbReference type="ARBA" id="ARBA00022989"/>
    </source>
</evidence>
<dbReference type="GO" id="GO:0005886">
    <property type="term" value="C:plasma membrane"/>
    <property type="evidence" value="ECO:0007669"/>
    <property type="project" value="UniProtKB-SubCell"/>
</dbReference>
<dbReference type="Pfam" id="PF00512">
    <property type="entry name" value="HisKA"/>
    <property type="match status" value="1"/>
</dbReference>
<keyword evidence="6" id="KW-0808">Transferase</keyword>
<dbReference type="InterPro" id="IPR003594">
    <property type="entry name" value="HATPase_dom"/>
</dbReference>
<keyword evidence="10" id="KW-0067">ATP-binding</keyword>
<dbReference type="SUPFAM" id="SSF55874">
    <property type="entry name" value="ATPase domain of HSP90 chaperone/DNA topoisomerase II/histidine kinase"/>
    <property type="match status" value="1"/>
</dbReference>
<dbReference type="InterPro" id="IPR003660">
    <property type="entry name" value="HAMP_dom"/>
</dbReference>
<reference evidence="18 19" key="2">
    <citation type="submission" date="2012-02" db="EMBL/GenBank/DDBJ databases">
        <title>Improved High-Quality Draft sequence of Eubacterium cellulosolvens 6.</title>
        <authorList>
            <consortium name="US DOE Joint Genome Institute"/>
            <person name="Lucas S."/>
            <person name="Han J."/>
            <person name="Lapidus A."/>
            <person name="Cheng J.-F."/>
            <person name="Goodwin L."/>
            <person name="Pitluck S."/>
            <person name="Peters L."/>
            <person name="Mikhailova N."/>
            <person name="Gu W."/>
            <person name="Detter J.C."/>
            <person name="Han C."/>
            <person name="Tapia R."/>
            <person name="Land M."/>
            <person name="Hauser L."/>
            <person name="Kyrpides N."/>
            <person name="Ivanova N."/>
            <person name="Pagani I."/>
            <person name="Johnson E."/>
            <person name="Mukhopadhyay B."/>
            <person name="Anderson I."/>
            <person name="Woyke T."/>
        </authorList>
    </citation>
    <scope>NUCLEOTIDE SEQUENCE [LARGE SCALE GENOMIC DNA]</scope>
    <source>
        <strain evidence="18 19">6</strain>
    </source>
</reference>
<feature type="domain" description="Histidine kinase" evidence="16">
    <location>
        <begin position="266"/>
        <end position="482"/>
    </location>
</feature>
<dbReference type="AlphaFoldDB" id="I5ARA1"/>
<accession>I5ARA1</accession>
<dbReference type="Pfam" id="PF02518">
    <property type="entry name" value="HATPase_c"/>
    <property type="match status" value="1"/>
</dbReference>
<dbReference type="GO" id="GO:0000155">
    <property type="term" value="F:phosphorelay sensor kinase activity"/>
    <property type="evidence" value="ECO:0007669"/>
    <property type="project" value="InterPro"/>
</dbReference>
<protein>
    <recommendedName>
        <fullName evidence="3">histidine kinase</fullName>
        <ecNumber evidence="3">2.7.13.3</ecNumber>
    </recommendedName>
</protein>
<dbReference type="InterPro" id="IPR036890">
    <property type="entry name" value="HATPase_C_sf"/>
</dbReference>
<dbReference type="EMBL" id="CM001487">
    <property type="protein sequence ID" value="EIM56324.1"/>
    <property type="molecule type" value="Genomic_DNA"/>
</dbReference>
<evidence type="ECO:0000256" key="6">
    <source>
        <dbReference type="ARBA" id="ARBA00022679"/>
    </source>
</evidence>
<evidence type="ECO:0000313" key="19">
    <source>
        <dbReference type="Proteomes" id="UP000005753"/>
    </source>
</evidence>
<evidence type="ECO:0000256" key="13">
    <source>
        <dbReference type="ARBA" id="ARBA00023136"/>
    </source>
</evidence>
<evidence type="ECO:0000259" key="16">
    <source>
        <dbReference type="PROSITE" id="PS50109"/>
    </source>
</evidence>
<evidence type="ECO:0000256" key="2">
    <source>
        <dbReference type="ARBA" id="ARBA00004651"/>
    </source>
</evidence>
<dbReference type="SMART" id="SM00387">
    <property type="entry name" value="HATPase_c"/>
    <property type="match status" value="1"/>
</dbReference>
<evidence type="ECO:0000256" key="15">
    <source>
        <dbReference type="SAM" id="Phobius"/>
    </source>
</evidence>
<proteinExistence type="predicted"/>
<evidence type="ECO:0000256" key="5">
    <source>
        <dbReference type="ARBA" id="ARBA00022553"/>
    </source>
</evidence>
<dbReference type="SUPFAM" id="SSF47384">
    <property type="entry name" value="Homodimeric domain of signal transducing histidine kinase"/>
    <property type="match status" value="1"/>
</dbReference>
<dbReference type="InterPro" id="IPR004358">
    <property type="entry name" value="Sig_transdc_His_kin-like_C"/>
</dbReference>
<dbReference type="CDD" id="cd06225">
    <property type="entry name" value="HAMP"/>
    <property type="match status" value="1"/>
</dbReference>
<organism evidence="18 19">
    <name type="scientific">Eubacterium cellulosolvens (strain ATCC 43171 / JCM 9499 / 6)</name>
    <name type="common">Cillobacterium cellulosolvens</name>
    <dbReference type="NCBI Taxonomy" id="633697"/>
    <lineage>
        <taxon>Bacteria</taxon>
        <taxon>Bacillati</taxon>
        <taxon>Bacillota</taxon>
        <taxon>Clostridia</taxon>
        <taxon>Eubacteriales</taxon>
        <taxon>Eubacteriaceae</taxon>
        <taxon>Eubacterium</taxon>
    </lineage>
</organism>
<dbReference type="GO" id="GO:0005524">
    <property type="term" value="F:ATP binding"/>
    <property type="evidence" value="ECO:0007669"/>
    <property type="project" value="UniProtKB-KW"/>
</dbReference>
<dbReference type="FunFam" id="1.10.287.130:FF:000001">
    <property type="entry name" value="Two-component sensor histidine kinase"/>
    <property type="match status" value="1"/>
</dbReference>